<protein>
    <submittedName>
        <fullName evidence="1">Uncharacterized protein</fullName>
    </submittedName>
</protein>
<reference evidence="1 2" key="1">
    <citation type="submission" date="2024-05" db="EMBL/GenBank/DDBJ databases">
        <title>Genetic variation in Jamaican populations of the coffee berry borer (Hypothenemus hampei).</title>
        <authorList>
            <person name="Errbii M."/>
            <person name="Myrie A."/>
        </authorList>
    </citation>
    <scope>NUCLEOTIDE SEQUENCE [LARGE SCALE GENOMIC DNA]</scope>
    <source>
        <strain evidence="1">JA-Hopewell-2020-01-JO</strain>
        <tissue evidence="1">Whole body</tissue>
    </source>
</reference>
<dbReference type="AlphaFoldDB" id="A0ABD1E8X2"/>
<proteinExistence type="predicted"/>
<keyword evidence="2" id="KW-1185">Reference proteome</keyword>
<accession>A0ABD1E8X2</accession>
<name>A0ABD1E8X2_HYPHA</name>
<comment type="caution">
    <text evidence="1">The sequence shown here is derived from an EMBL/GenBank/DDBJ whole genome shotgun (WGS) entry which is preliminary data.</text>
</comment>
<gene>
    <name evidence="1" type="ORF">ABEB36_011752</name>
</gene>
<evidence type="ECO:0000313" key="2">
    <source>
        <dbReference type="Proteomes" id="UP001566132"/>
    </source>
</evidence>
<sequence>MSSKMRFLPATRYLRMYWDETSQSTEFRLSYSIYQPGIWTITDTNEDNESGWGPFSDYFLLFPPSSGNVHVDFGQGTFIEQTHY</sequence>
<organism evidence="1 2">
    <name type="scientific">Hypothenemus hampei</name>
    <name type="common">Coffee berry borer</name>
    <dbReference type="NCBI Taxonomy" id="57062"/>
    <lineage>
        <taxon>Eukaryota</taxon>
        <taxon>Metazoa</taxon>
        <taxon>Ecdysozoa</taxon>
        <taxon>Arthropoda</taxon>
        <taxon>Hexapoda</taxon>
        <taxon>Insecta</taxon>
        <taxon>Pterygota</taxon>
        <taxon>Neoptera</taxon>
        <taxon>Endopterygota</taxon>
        <taxon>Coleoptera</taxon>
        <taxon>Polyphaga</taxon>
        <taxon>Cucujiformia</taxon>
        <taxon>Curculionidae</taxon>
        <taxon>Scolytinae</taxon>
        <taxon>Hypothenemus</taxon>
    </lineage>
</organism>
<dbReference type="Proteomes" id="UP001566132">
    <property type="component" value="Unassembled WGS sequence"/>
</dbReference>
<dbReference type="EMBL" id="JBDJPC010000009">
    <property type="protein sequence ID" value="KAL1491108.1"/>
    <property type="molecule type" value="Genomic_DNA"/>
</dbReference>
<evidence type="ECO:0000313" key="1">
    <source>
        <dbReference type="EMBL" id="KAL1491108.1"/>
    </source>
</evidence>